<feature type="region of interest" description="Disordered" evidence="1">
    <location>
        <begin position="1"/>
        <end position="43"/>
    </location>
</feature>
<reference evidence="2 3" key="1">
    <citation type="journal article" date="2015" name="Biotechnol. Biofuels">
        <title>Enhanced degradation of softwood versus hardwood by the white-rot fungus Pycnoporus coccineus.</title>
        <authorList>
            <person name="Couturier M."/>
            <person name="Navarro D."/>
            <person name="Chevret D."/>
            <person name="Henrissat B."/>
            <person name="Piumi F."/>
            <person name="Ruiz-Duenas F.J."/>
            <person name="Martinez A.T."/>
            <person name="Grigoriev I.V."/>
            <person name="Riley R."/>
            <person name="Lipzen A."/>
            <person name="Berrin J.G."/>
            <person name="Master E.R."/>
            <person name="Rosso M.N."/>
        </authorList>
    </citation>
    <scope>NUCLEOTIDE SEQUENCE [LARGE SCALE GENOMIC DNA]</scope>
    <source>
        <strain evidence="2 3">BRFM310</strain>
    </source>
</reference>
<proteinExistence type="predicted"/>
<organism evidence="2 3">
    <name type="scientific">Trametes coccinea (strain BRFM310)</name>
    <name type="common">Pycnoporus coccineus</name>
    <dbReference type="NCBI Taxonomy" id="1353009"/>
    <lineage>
        <taxon>Eukaryota</taxon>
        <taxon>Fungi</taxon>
        <taxon>Dikarya</taxon>
        <taxon>Basidiomycota</taxon>
        <taxon>Agaricomycotina</taxon>
        <taxon>Agaricomycetes</taxon>
        <taxon>Polyporales</taxon>
        <taxon>Polyporaceae</taxon>
        <taxon>Trametes</taxon>
    </lineage>
</organism>
<dbReference type="Proteomes" id="UP000193067">
    <property type="component" value="Unassembled WGS sequence"/>
</dbReference>
<sequence>MPCHGVGMVRNRSPCPSLGPVSREPPELPSMPRVSRGPSYSRNCRESVRLPCRCQASERASPILSSVQPRSFPQKIRTEAGLETACIGSRRFAARRGVTVQYSSAPRTESQYECRPLQDPELEQ</sequence>
<feature type="region of interest" description="Disordered" evidence="1">
    <location>
        <begin position="101"/>
        <end position="124"/>
    </location>
</feature>
<gene>
    <name evidence="2" type="ORF">PYCCODRAFT_691220</name>
</gene>
<accession>A0A1Y2IH81</accession>
<dbReference type="EMBL" id="KZ084118">
    <property type="protein sequence ID" value="OSD00536.1"/>
    <property type="molecule type" value="Genomic_DNA"/>
</dbReference>
<name>A0A1Y2IH81_TRAC3</name>
<protein>
    <submittedName>
        <fullName evidence="2">Uncharacterized protein</fullName>
    </submittedName>
</protein>
<evidence type="ECO:0000256" key="1">
    <source>
        <dbReference type="SAM" id="MobiDB-lite"/>
    </source>
</evidence>
<keyword evidence="3" id="KW-1185">Reference proteome</keyword>
<evidence type="ECO:0000313" key="3">
    <source>
        <dbReference type="Proteomes" id="UP000193067"/>
    </source>
</evidence>
<evidence type="ECO:0000313" key="2">
    <source>
        <dbReference type="EMBL" id="OSD00536.1"/>
    </source>
</evidence>
<dbReference type="AlphaFoldDB" id="A0A1Y2IH81"/>